<name>A0ABM8WNA2_9BURK</name>
<gene>
    <name evidence="1" type="ORF">LMG23992_01259</name>
</gene>
<dbReference type="EMBL" id="CAJZAI010000002">
    <property type="protein sequence ID" value="CAG9168696.1"/>
    <property type="molecule type" value="Genomic_DNA"/>
</dbReference>
<sequence length="88" mass="9982">MMQVRPDALFIDFLSTLNLLMQVLADTRYRQSPSRRPAAASTDLSRDVALYARMGSGRSLVARVRGYFARGWSLHLRNAREAAPITWL</sequence>
<accession>A0ABM8WNA2</accession>
<keyword evidence="2" id="KW-1185">Reference proteome</keyword>
<reference evidence="1 2" key="1">
    <citation type="submission" date="2021-08" db="EMBL/GenBank/DDBJ databases">
        <authorList>
            <person name="Peeters C."/>
        </authorList>
    </citation>
    <scope>NUCLEOTIDE SEQUENCE [LARGE SCALE GENOMIC DNA]</scope>
    <source>
        <strain evidence="1 2">LMG 23992</strain>
    </source>
</reference>
<comment type="caution">
    <text evidence="1">The sequence shown here is derived from an EMBL/GenBank/DDBJ whole genome shotgun (WGS) entry which is preliminary data.</text>
</comment>
<evidence type="ECO:0000313" key="1">
    <source>
        <dbReference type="EMBL" id="CAG9168696.1"/>
    </source>
</evidence>
<proteinExistence type="predicted"/>
<organism evidence="1 2">
    <name type="scientific">Cupriavidus laharis</name>
    <dbReference type="NCBI Taxonomy" id="151654"/>
    <lineage>
        <taxon>Bacteria</taxon>
        <taxon>Pseudomonadati</taxon>
        <taxon>Pseudomonadota</taxon>
        <taxon>Betaproteobacteria</taxon>
        <taxon>Burkholderiales</taxon>
        <taxon>Burkholderiaceae</taxon>
        <taxon>Cupriavidus</taxon>
    </lineage>
</organism>
<evidence type="ECO:0000313" key="2">
    <source>
        <dbReference type="Proteomes" id="UP000727654"/>
    </source>
</evidence>
<protein>
    <submittedName>
        <fullName evidence="1">Uncharacterized protein</fullName>
    </submittedName>
</protein>
<dbReference type="Proteomes" id="UP000727654">
    <property type="component" value="Unassembled WGS sequence"/>
</dbReference>